<evidence type="ECO:0000256" key="10">
    <source>
        <dbReference type="SAM" id="Phobius"/>
    </source>
</evidence>
<evidence type="ECO:0000256" key="1">
    <source>
        <dbReference type="ARBA" id="ARBA00004651"/>
    </source>
</evidence>
<dbReference type="Pfam" id="PF00563">
    <property type="entry name" value="EAL"/>
    <property type="match status" value="1"/>
</dbReference>
<keyword evidence="8 10" id="KW-0472">Membrane</keyword>
<dbReference type="GO" id="GO:0005886">
    <property type="term" value="C:plasma membrane"/>
    <property type="evidence" value="ECO:0007669"/>
    <property type="project" value="UniProtKB-SubCell"/>
</dbReference>
<dbReference type="InterPro" id="IPR001633">
    <property type="entry name" value="EAL_dom"/>
</dbReference>
<keyword evidence="3" id="KW-1003">Cell membrane</keyword>
<feature type="domain" description="EAL" evidence="11">
    <location>
        <begin position="267"/>
        <end position="519"/>
    </location>
</feature>
<evidence type="ECO:0000259" key="11">
    <source>
        <dbReference type="PROSITE" id="PS50883"/>
    </source>
</evidence>
<protein>
    <recommendedName>
        <fullName evidence="2">cyclic-guanylate-specific phosphodiesterase</fullName>
        <ecNumber evidence="2">3.1.4.52</ecNumber>
    </recommendedName>
</protein>
<comment type="subcellular location">
    <subcellularLocation>
        <location evidence="1">Cell membrane</location>
        <topology evidence="1">Multi-pass membrane protein</topology>
    </subcellularLocation>
</comment>
<evidence type="ECO:0000313" key="12">
    <source>
        <dbReference type="EMBL" id="SDX51572.1"/>
    </source>
</evidence>
<dbReference type="GO" id="GO:0071111">
    <property type="term" value="F:cyclic-guanylate-specific phosphodiesterase activity"/>
    <property type="evidence" value="ECO:0007669"/>
    <property type="project" value="UniProtKB-EC"/>
</dbReference>
<dbReference type="SMART" id="SM00052">
    <property type="entry name" value="EAL"/>
    <property type="match status" value="1"/>
</dbReference>
<dbReference type="Gene3D" id="3.20.20.450">
    <property type="entry name" value="EAL domain"/>
    <property type="match status" value="1"/>
</dbReference>
<dbReference type="STRING" id="1007099.SAMN05216287_3190"/>
<dbReference type="InterPro" id="IPR050706">
    <property type="entry name" value="Cyclic-di-GMP_PDE-like"/>
</dbReference>
<dbReference type="RefSeq" id="WP_090230229.1">
    <property type="nucleotide sequence ID" value="NZ_FNNU01000004.1"/>
</dbReference>
<dbReference type="OrthoDB" id="9812358at2"/>
<dbReference type="SUPFAM" id="SSF141868">
    <property type="entry name" value="EAL domain-like"/>
    <property type="match status" value="1"/>
</dbReference>
<dbReference type="InterPro" id="IPR035919">
    <property type="entry name" value="EAL_sf"/>
</dbReference>
<evidence type="ECO:0000256" key="5">
    <source>
        <dbReference type="ARBA" id="ARBA00022692"/>
    </source>
</evidence>
<evidence type="ECO:0000256" key="4">
    <source>
        <dbReference type="ARBA" id="ARBA00022636"/>
    </source>
</evidence>
<dbReference type="Pfam" id="PF12792">
    <property type="entry name" value="CSS-motif"/>
    <property type="match status" value="1"/>
</dbReference>
<evidence type="ECO:0000313" key="13">
    <source>
        <dbReference type="Proteomes" id="UP000243778"/>
    </source>
</evidence>
<keyword evidence="4" id="KW-0973">c-di-GMP</keyword>
<reference evidence="13" key="1">
    <citation type="submission" date="2016-10" db="EMBL/GenBank/DDBJ databases">
        <authorList>
            <person name="Varghese N."/>
            <person name="Submissions S."/>
        </authorList>
    </citation>
    <scope>NUCLEOTIDE SEQUENCE [LARGE SCALE GENOMIC DNA]</scope>
    <source>
        <strain evidence="13">NRRL B-59562</strain>
    </source>
</reference>
<dbReference type="EC" id="3.1.4.52" evidence="2"/>
<dbReference type="Proteomes" id="UP000243778">
    <property type="component" value="Unassembled WGS sequence"/>
</dbReference>
<dbReference type="InterPro" id="IPR024744">
    <property type="entry name" value="CSS-motif_dom"/>
</dbReference>
<evidence type="ECO:0000256" key="6">
    <source>
        <dbReference type="ARBA" id="ARBA00022801"/>
    </source>
</evidence>
<dbReference type="PROSITE" id="PS50883">
    <property type="entry name" value="EAL"/>
    <property type="match status" value="1"/>
</dbReference>
<keyword evidence="6" id="KW-0378">Hydrolase</keyword>
<feature type="transmembrane region" description="Helical" evidence="10">
    <location>
        <begin position="246"/>
        <end position="264"/>
    </location>
</feature>
<evidence type="ECO:0000256" key="8">
    <source>
        <dbReference type="ARBA" id="ARBA00023136"/>
    </source>
</evidence>
<proteinExistence type="predicted"/>
<dbReference type="AlphaFoldDB" id="A0A1H3CBK0"/>
<evidence type="ECO:0000256" key="9">
    <source>
        <dbReference type="ARBA" id="ARBA00034290"/>
    </source>
</evidence>
<dbReference type="EMBL" id="FNNU01000004">
    <property type="protein sequence ID" value="SDX51572.1"/>
    <property type="molecule type" value="Genomic_DNA"/>
</dbReference>
<evidence type="ECO:0000256" key="7">
    <source>
        <dbReference type="ARBA" id="ARBA00022989"/>
    </source>
</evidence>
<sequence length="526" mass="58030">MRKKTLLSFALVVGVLALATPLVVAYRLAQQDGHDEANAYLESLALDVLRRSDATRAQIDMAVLLLRSGPPLLPCSEEQLARMRVVVARSSYLVGFGYLDGTRLMCSTMATFEAPVELGPPHRINPPHIWSWGGVALPGVPGALFNINAHDEYAAIIAPQLVIDILDQNSTLSLSQVGGHPPRMLRTRGVFKREWLAHYDGKPAEFTDAEHFVVVRPSHNGQNEVFAAMTRDQVEGLIRSAAWRRMPIGLLVGVLLAALVFLIARNRLSFKTELQAALKRHEFFLLYQPVIDLRHGRCTGAEALIRWHRSDGVVVPPMVFIPAAEKSGMIQKITASVLQMVARDAAQLLRDNPQTHIAINFSAEDLHSPQTESRLQALVRECGAASHNIIIEATESGLMSPEKARGILARIRQQGFRVAIDDFGTGNSSLSYLATYDLDFLKIDKSFVDDLGNDPSSTQMAFHIIQIARSLGLQMIAEGVETERQRDILRDAGVQFAQGYVFGKPMPMADLAEFIRQRNGPAVDKP</sequence>
<dbReference type="CDD" id="cd01948">
    <property type="entry name" value="EAL"/>
    <property type="match status" value="1"/>
</dbReference>
<organism evidence="12 13">
    <name type="scientific">Pseudomonas kuykendallii</name>
    <dbReference type="NCBI Taxonomy" id="1007099"/>
    <lineage>
        <taxon>Bacteria</taxon>
        <taxon>Pseudomonadati</taxon>
        <taxon>Pseudomonadota</taxon>
        <taxon>Gammaproteobacteria</taxon>
        <taxon>Pseudomonadales</taxon>
        <taxon>Pseudomonadaceae</taxon>
        <taxon>Pseudomonas</taxon>
    </lineage>
</organism>
<evidence type="ECO:0000256" key="2">
    <source>
        <dbReference type="ARBA" id="ARBA00012282"/>
    </source>
</evidence>
<keyword evidence="7 10" id="KW-1133">Transmembrane helix</keyword>
<accession>A0A1H3CBK0</accession>
<keyword evidence="5 10" id="KW-0812">Transmembrane</keyword>
<dbReference type="PANTHER" id="PTHR33121">
    <property type="entry name" value="CYCLIC DI-GMP PHOSPHODIESTERASE PDEF"/>
    <property type="match status" value="1"/>
</dbReference>
<name>A0A1H3CBK0_9PSED</name>
<dbReference type="PANTHER" id="PTHR33121:SF60">
    <property type="entry name" value="CYCLIC DI-GMP PHOSPHODIESTERASE PDEC-RELATED"/>
    <property type="match status" value="1"/>
</dbReference>
<comment type="catalytic activity">
    <reaction evidence="9">
        <text>3',3'-c-di-GMP + H2O = 5'-phosphoguanylyl(3'-&gt;5')guanosine + H(+)</text>
        <dbReference type="Rhea" id="RHEA:24902"/>
        <dbReference type="ChEBI" id="CHEBI:15377"/>
        <dbReference type="ChEBI" id="CHEBI:15378"/>
        <dbReference type="ChEBI" id="CHEBI:58754"/>
        <dbReference type="ChEBI" id="CHEBI:58805"/>
        <dbReference type="EC" id="3.1.4.52"/>
    </reaction>
</comment>
<evidence type="ECO:0000256" key="3">
    <source>
        <dbReference type="ARBA" id="ARBA00022475"/>
    </source>
</evidence>
<keyword evidence="13" id="KW-1185">Reference proteome</keyword>
<gene>
    <name evidence="12" type="ORF">SAMN05216287_3190</name>
</gene>